<dbReference type="OrthoDB" id="6428367at2759"/>
<dbReference type="PANTHER" id="PTHR23274:SF48">
    <property type="entry name" value="ATP-DEPENDENT DNA HELICASE"/>
    <property type="match status" value="1"/>
</dbReference>
<comment type="caution">
    <text evidence="1">The sequence shown here is derived from an EMBL/GenBank/DDBJ whole genome shotgun (WGS) entry which is preliminary data.</text>
</comment>
<dbReference type="AlphaFoldDB" id="A0A4Y2D124"/>
<organism evidence="1 2">
    <name type="scientific">Araneus ventricosus</name>
    <name type="common">Orbweaver spider</name>
    <name type="synonym">Epeira ventricosa</name>
    <dbReference type="NCBI Taxonomy" id="182803"/>
    <lineage>
        <taxon>Eukaryota</taxon>
        <taxon>Metazoa</taxon>
        <taxon>Ecdysozoa</taxon>
        <taxon>Arthropoda</taxon>
        <taxon>Chelicerata</taxon>
        <taxon>Arachnida</taxon>
        <taxon>Araneae</taxon>
        <taxon>Araneomorphae</taxon>
        <taxon>Entelegynae</taxon>
        <taxon>Araneoidea</taxon>
        <taxon>Araneidae</taxon>
        <taxon>Araneus</taxon>
    </lineage>
</organism>
<dbReference type="SUPFAM" id="SSF52540">
    <property type="entry name" value="P-loop containing nucleoside triphosphate hydrolases"/>
    <property type="match status" value="1"/>
</dbReference>
<dbReference type="Proteomes" id="UP000499080">
    <property type="component" value="Unassembled WGS sequence"/>
</dbReference>
<name>A0A4Y2D124_ARAVE</name>
<dbReference type="InterPro" id="IPR027417">
    <property type="entry name" value="P-loop_NTPase"/>
</dbReference>
<dbReference type="EMBL" id="BGPR01000280">
    <property type="protein sequence ID" value="GBM10069.1"/>
    <property type="molecule type" value="Genomic_DNA"/>
</dbReference>
<dbReference type="GO" id="GO:0005657">
    <property type="term" value="C:replication fork"/>
    <property type="evidence" value="ECO:0007669"/>
    <property type="project" value="TreeGrafter"/>
</dbReference>
<sequence length="95" mass="10583">MPNIIDDKIMIEHAAVESVFIPRTPITPSDFSFQFKRLRFPVRLSFAMSNNKAQGQSLKVVGLDLLKTCFSYGQLYVGCSRAGKAENLYILAPNG</sequence>
<dbReference type="PANTHER" id="PTHR23274">
    <property type="entry name" value="DNA HELICASE-RELATED"/>
    <property type="match status" value="1"/>
</dbReference>
<accession>A0A4Y2D124</accession>
<proteinExistence type="predicted"/>
<keyword evidence="2" id="KW-1185">Reference proteome</keyword>
<evidence type="ECO:0000313" key="2">
    <source>
        <dbReference type="Proteomes" id="UP000499080"/>
    </source>
</evidence>
<evidence type="ECO:0008006" key="3">
    <source>
        <dbReference type="Google" id="ProtNLM"/>
    </source>
</evidence>
<gene>
    <name evidence="1" type="ORF">AVEN_92901_1</name>
</gene>
<evidence type="ECO:0000313" key="1">
    <source>
        <dbReference type="EMBL" id="GBM10069.1"/>
    </source>
</evidence>
<dbReference type="GO" id="GO:0006260">
    <property type="term" value="P:DNA replication"/>
    <property type="evidence" value="ECO:0007669"/>
    <property type="project" value="TreeGrafter"/>
</dbReference>
<reference evidence="1 2" key="1">
    <citation type="journal article" date="2019" name="Sci. Rep.">
        <title>Orb-weaving spider Araneus ventricosus genome elucidates the spidroin gene catalogue.</title>
        <authorList>
            <person name="Kono N."/>
            <person name="Nakamura H."/>
            <person name="Ohtoshi R."/>
            <person name="Moran D.A.P."/>
            <person name="Shinohara A."/>
            <person name="Yoshida Y."/>
            <person name="Fujiwara M."/>
            <person name="Mori M."/>
            <person name="Tomita M."/>
            <person name="Arakawa K."/>
        </authorList>
    </citation>
    <scope>NUCLEOTIDE SEQUENCE [LARGE SCALE GENOMIC DNA]</scope>
</reference>
<protein>
    <recommendedName>
        <fullName evidence="3">ATP-dependent DNA helicase PIF1</fullName>
    </recommendedName>
</protein>